<keyword evidence="7 9" id="KW-0238">DNA-binding</keyword>
<dbReference type="GO" id="GO:0005634">
    <property type="term" value="C:nucleus"/>
    <property type="evidence" value="ECO:0007669"/>
    <property type="project" value="TreeGrafter"/>
</dbReference>
<keyword evidence="4 8" id="KW-0853">WD repeat</keyword>
<dbReference type="GO" id="GO:0003677">
    <property type="term" value="F:DNA binding"/>
    <property type="evidence" value="ECO:0007669"/>
    <property type="project" value="UniProtKB-UniRule"/>
</dbReference>
<dbReference type="AlphaFoldDB" id="A0AAI8VP60"/>
<dbReference type="Gene3D" id="2.130.10.10">
    <property type="entry name" value="YVTN repeat-like/Quinoprotein amine dehydrogenase"/>
    <property type="match status" value="1"/>
</dbReference>
<dbReference type="PANTHER" id="PTHR14773">
    <property type="entry name" value="WD REPEAT-CONTAINING PROTEIN 76"/>
    <property type="match status" value="1"/>
</dbReference>
<evidence type="ECO:0000256" key="6">
    <source>
        <dbReference type="ARBA" id="ARBA00022763"/>
    </source>
</evidence>
<evidence type="ECO:0000256" key="1">
    <source>
        <dbReference type="ARBA" id="ARBA00002653"/>
    </source>
</evidence>
<sequence>MAPELSAFEARRRANVASNAKLLKDTAEVAANMRRAAAPAPRPAAATTTPRKRKATEPSPRTRVMPTRQTRQSARLSGADSESNGTPTKLEDIPLELRPRESKRARTAGDLVLSDLQIEGQRYSSTGALANFVQGAQPGVRTFTEDDVKDSSDEQLKTLRKGMDELSLYAGWQPNDIKLTPERIYALTFHPIKEKPIVIAGDKKGTLGFFDGSQQTPDYDDDDEDVRIPLPQIGAFEVHTRTISSIKVPIFDSNSVITSSYDSSIRCLDLQKQVSSQIWQPSDESEDLGITCLDISQEAKDTIIFSTLEGGIGRVDRRSKEKAEIWGLTEQKIGGFSLHPLLPHLVATASLDRTLKIWDMRNIKGKGELRHPSLLGEHHSRLSVSHASWSRGGHLATSSYDDTIKVFDMSGASKWKTGHDISEDEMTPSHTIPHNNQTGRWVTILKPQWQVNPSDGVDKFAIANMNRFVDIYDYNGKQLGQLEGDGITAVPAVAEFHPTHNWVAGGTGSGKLALWM</sequence>
<evidence type="ECO:0000256" key="8">
    <source>
        <dbReference type="PROSITE-ProRule" id="PRU00221"/>
    </source>
</evidence>
<feature type="region of interest" description="Disordered" evidence="10">
    <location>
        <begin position="1"/>
        <end position="91"/>
    </location>
</feature>
<dbReference type="PANTHER" id="PTHR14773:SF0">
    <property type="entry name" value="WD REPEAT-CONTAINING PROTEIN 76"/>
    <property type="match status" value="1"/>
</dbReference>
<dbReference type="FunFam" id="2.130.10.10:FF:000562">
    <property type="entry name" value="DNA damage-binding protein CMR1"/>
    <property type="match status" value="1"/>
</dbReference>
<name>A0AAI8VP60_9PEZI</name>
<evidence type="ECO:0000256" key="7">
    <source>
        <dbReference type="ARBA" id="ARBA00023125"/>
    </source>
</evidence>
<organism evidence="11 12">
    <name type="scientific">Anthostomella pinea</name>
    <dbReference type="NCBI Taxonomy" id="933095"/>
    <lineage>
        <taxon>Eukaryota</taxon>
        <taxon>Fungi</taxon>
        <taxon>Dikarya</taxon>
        <taxon>Ascomycota</taxon>
        <taxon>Pezizomycotina</taxon>
        <taxon>Sordariomycetes</taxon>
        <taxon>Xylariomycetidae</taxon>
        <taxon>Xylariales</taxon>
        <taxon>Xylariaceae</taxon>
        <taxon>Anthostomella</taxon>
    </lineage>
</organism>
<dbReference type="InterPro" id="IPR015943">
    <property type="entry name" value="WD40/YVTN_repeat-like_dom_sf"/>
</dbReference>
<evidence type="ECO:0000313" key="11">
    <source>
        <dbReference type="EMBL" id="CAJ2508495.1"/>
    </source>
</evidence>
<keyword evidence="6 9" id="KW-0227">DNA damage</keyword>
<dbReference type="PROSITE" id="PS50082">
    <property type="entry name" value="WD_REPEATS_2"/>
    <property type="match status" value="1"/>
</dbReference>
<protein>
    <recommendedName>
        <fullName evidence="3 9">DNA damage-binding protein CMR1</fullName>
    </recommendedName>
</protein>
<feature type="compositionally biased region" description="Polar residues" evidence="10">
    <location>
        <begin position="67"/>
        <end position="87"/>
    </location>
</feature>
<evidence type="ECO:0000256" key="5">
    <source>
        <dbReference type="ARBA" id="ARBA00022737"/>
    </source>
</evidence>
<keyword evidence="5" id="KW-0677">Repeat</keyword>
<evidence type="ECO:0000256" key="9">
    <source>
        <dbReference type="RuleBase" id="RU365004"/>
    </source>
</evidence>
<comment type="function">
    <text evidence="1 9">DNA-binding protein that binds to both single- and double-stranded DNA. Binds preferentially to UV-damaged DNA. May be involved in DNA-metabolic processes.</text>
</comment>
<evidence type="ECO:0000256" key="3">
    <source>
        <dbReference type="ARBA" id="ARBA00021132"/>
    </source>
</evidence>
<evidence type="ECO:0000256" key="4">
    <source>
        <dbReference type="ARBA" id="ARBA00022574"/>
    </source>
</evidence>
<evidence type="ECO:0000256" key="10">
    <source>
        <dbReference type="SAM" id="MobiDB-lite"/>
    </source>
</evidence>
<dbReference type="EMBL" id="CAUWAG010000012">
    <property type="protein sequence ID" value="CAJ2508495.1"/>
    <property type="molecule type" value="Genomic_DNA"/>
</dbReference>
<dbReference type="Pfam" id="PF00400">
    <property type="entry name" value="WD40"/>
    <property type="match status" value="2"/>
</dbReference>
<evidence type="ECO:0000256" key="2">
    <source>
        <dbReference type="ARBA" id="ARBA00005434"/>
    </source>
</evidence>
<feature type="repeat" description="WD" evidence="8">
    <location>
        <begin position="345"/>
        <end position="362"/>
    </location>
</feature>
<dbReference type="GO" id="GO:0006974">
    <property type="term" value="P:DNA damage response"/>
    <property type="evidence" value="ECO:0007669"/>
    <property type="project" value="UniProtKB-KW"/>
</dbReference>
<dbReference type="SMART" id="SM00320">
    <property type="entry name" value="WD40"/>
    <property type="match status" value="5"/>
</dbReference>
<dbReference type="InterPro" id="IPR050853">
    <property type="entry name" value="WD_repeat_DNA-damage-binding"/>
</dbReference>
<dbReference type="Proteomes" id="UP001295740">
    <property type="component" value="Unassembled WGS sequence"/>
</dbReference>
<reference evidence="11" key="1">
    <citation type="submission" date="2023-10" db="EMBL/GenBank/DDBJ databases">
        <authorList>
            <person name="Hackl T."/>
        </authorList>
    </citation>
    <scope>NUCLEOTIDE SEQUENCE</scope>
</reference>
<comment type="caution">
    <text evidence="11">The sequence shown here is derived from an EMBL/GenBank/DDBJ whole genome shotgun (WGS) entry which is preliminary data.</text>
</comment>
<dbReference type="InterPro" id="IPR001680">
    <property type="entry name" value="WD40_rpt"/>
</dbReference>
<dbReference type="InterPro" id="IPR036322">
    <property type="entry name" value="WD40_repeat_dom_sf"/>
</dbReference>
<accession>A0AAI8VP60</accession>
<evidence type="ECO:0000313" key="12">
    <source>
        <dbReference type="Proteomes" id="UP001295740"/>
    </source>
</evidence>
<proteinExistence type="inferred from homology"/>
<keyword evidence="12" id="KW-1185">Reference proteome</keyword>
<comment type="similarity">
    <text evidence="2 9">Belongs to the WD repeat DDB2/WDR76 family.</text>
</comment>
<dbReference type="GO" id="GO:2000001">
    <property type="term" value="P:regulation of DNA damage checkpoint"/>
    <property type="evidence" value="ECO:0007669"/>
    <property type="project" value="TreeGrafter"/>
</dbReference>
<gene>
    <name evidence="11" type="ORF">KHLLAP_LOCUS8963</name>
</gene>
<feature type="compositionally biased region" description="Low complexity" evidence="10">
    <location>
        <begin position="28"/>
        <end position="49"/>
    </location>
</feature>
<dbReference type="SUPFAM" id="SSF50978">
    <property type="entry name" value="WD40 repeat-like"/>
    <property type="match status" value="1"/>
</dbReference>